<dbReference type="GO" id="GO:0140359">
    <property type="term" value="F:ABC-type transporter activity"/>
    <property type="evidence" value="ECO:0007669"/>
    <property type="project" value="InterPro"/>
</dbReference>
<dbReference type="InterPro" id="IPR026082">
    <property type="entry name" value="ABCA"/>
</dbReference>
<accession>A0A443SA74</accession>
<evidence type="ECO:0000313" key="11">
    <source>
        <dbReference type="Proteomes" id="UP000288716"/>
    </source>
</evidence>
<dbReference type="AlphaFoldDB" id="A0A443SA74"/>
<dbReference type="Pfam" id="PF00005">
    <property type="entry name" value="ABC_tran"/>
    <property type="match status" value="1"/>
</dbReference>
<keyword evidence="3 8" id="KW-0812">Transmembrane</keyword>
<keyword evidence="11" id="KW-1185">Reference proteome</keyword>
<dbReference type="Pfam" id="PF12698">
    <property type="entry name" value="ABC2_membrane_3"/>
    <property type="match status" value="1"/>
</dbReference>
<name>A0A443SA74_9ACAR</name>
<dbReference type="PROSITE" id="PS50893">
    <property type="entry name" value="ABC_TRANSPORTER_2"/>
    <property type="match status" value="1"/>
</dbReference>
<evidence type="ECO:0000256" key="8">
    <source>
        <dbReference type="SAM" id="Phobius"/>
    </source>
</evidence>
<dbReference type="STRING" id="299467.A0A443SA74"/>
<dbReference type="SUPFAM" id="SSF52540">
    <property type="entry name" value="P-loop containing nucleoside triphosphate hydrolases"/>
    <property type="match status" value="1"/>
</dbReference>
<dbReference type="GO" id="GO:0005319">
    <property type="term" value="F:lipid transporter activity"/>
    <property type="evidence" value="ECO:0007669"/>
    <property type="project" value="TreeGrafter"/>
</dbReference>
<feature type="region of interest" description="Disordered" evidence="7">
    <location>
        <begin position="879"/>
        <end position="900"/>
    </location>
</feature>
<reference evidence="10 11" key="1">
    <citation type="journal article" date="2018" name="Gigascience">
        <title>Genomes of trombidid mites reveal novel predicted allergens and laterally-transferred genes associated with secondary metabolism.</title>
        <authorList>
            <person name="Dong X."/>
            <person name="Chaisiri K."/>
            <person name="Xia D."/>
            <person name="Armstrong S.D."/>
            <person name="Fang Y."/>
            <person name="Donnelly M.J."/>
            <person name="Kadowaki T."/>
            <person name="McGarry J.W."/>
            <person name="Darby A.C."/>
            <person name="Makepeace B.L."/>
        </authorList>
    </citation>
    <scope>NUCLEOTIDE SEQUENCE [LARGE SCALE GENOMIC DNA]</scope>
    <source>
        <strain evidence="10">UoL-UT</strain>
    </source>
</reference>
<dbReference type="VEuPathDB" id="VectorBase:LDEU007656"/>
<evidence type="ECO:0000256" key="2">
    <source>
        <dbReference type="ARBA" id="ARBA00022448"/>
    </source>
</evidence>
<protein>
    <submittedName>
        <fullName evidence="10">ABC transporter sub-family A-like protein 5</fullName>
    </submittedName>
</protein>
<dbReference type="InterPro" id="IPR027417">
    <property type="entry name" value="P-loop_NTPase"/>
</dbReference>
<evidence type="ECO:0000256" key="3">
    <source>
        <dbReference type="ARBA" id="ARBA00022692"/>
    </source>
</evidence>
<keyword evidence="4" id="KW-0677">Repeat</keyword>
<dbReference type="PANTHER" id="PTHR19229:SF36">
    <property type="entry name" value="ATP-BINDING CASSETTE SUB-FAMILY A MEMBER 2"/>
    <property type="match status" value="1"/>
</dbReference>
<keyword evidence="2" id="KW-0813">Transport</keyword>
<dbReference type="PANTHER" id="PTHR19229">
    <property type="entry name" value="ATP-BINDING CASSETTE TRANSPORTER SUBFAMILY A ABCA"/>
    <property type="match status" value="1"/>
</dbReference>
<feature type="domain" description="ABC transporter" evidence="9">
    <location>
        <begin position="728"/>
        <end position="1010"/>
    </location>
</feature>
<dbReference type="GO" id="GO:0016020">
    <property type="term" value="C:membrane"/>
    <property type="evidence" value="ECO:0007669"/>
    <property type="project" value="UniProtKB-SubCell"/>
</dbReference>
<dbReference type="GO" id="GO:0016887">
    <property type="term" value="F:ATP hydrolysis activity"/>
    <property type="evidence" value="ECO:0007669"/>
    <property type="project" value="InterPro"/>
</dbReference>
<dbReference type="OrthoDB" id="6500691at2759"/>
<dbReference type="InterPro" id="IPR013525">
    <property type="entry name" value="ABC2_TM"/>
</dbReference>
<evidence type="ECO:0000256" key="4">
    <source>
        <dbReference type="ARBA" id="ARBA00022737"/>
    </source>
</evidence>
<keyword evidence="5 8" id="KW-1133">Transmembrane helix</keyword>
<proteinExistence type="predicted"/>
<evidence type="ECO:0000256" key="5">
    <source>
        <dbReference type="ARBA" id="ARBA00022989"/>
    </source>
</evidence>
<dbReference type="Gene3D" id="3.40.50.300">
    <property type="entry name" value="P-loop containing nucleotide triphosphate hydrolases"/>
    <property type="match status" value="1"/>
</dbReference>
<sequence>MIPKSDANEELASMDVAFHSICTLSIAENYKFTKDTLNQLAIKKLLLNSVDLVTQAILLKSKLNKADIPDAVLTLKASCHLIPYVKQLTQKLLTSLQLKNDFGLLNLRSDAIDLLDCKCYHYLCKCCPFSNFFQLAPQTTIIAGKILCGKPLSTTTKSHNKFSSRKTNELNKEQVQQMDSEFCRNVYKQIMQMEGGPVIWSILKPLLLGKIIYSPKTKLSEEIISRMNNSFGFSSNIKNSLHKVTETIRDILNFYGMLDNQYKLQSTRTLIAQLLGKETETFFDDQETVRFLERLSNSKIVSSIIELVANASECFECNRFIGFDNEEQLEATAKELTRKHELICGIVFLNLEGNGSPLRTLPEHVQYKLRFDIDFVPSTKLLKERIWEPGAKDNFASDFGYFKGFIQIQELIDRTITLMQTNKSELNISPSVYLQQFPYPSYNEDKFGLYVLCLMPVIATIAWIFLIGFLIREFVLERELHLEEVLRVAGLKPIVAWLTWFIIGFCVFAFGSLCALFLLWFSQLLPHSNLFLIYSYFIAFSFSLLIYLISSFFKVATIASLSGIVVYLASYLPFMVAITLEYEMNFIHKLLTRVIEKTQCLSMSTSFCFGVMYTARYEAQGVGIQWSNVWYSPMAEDTMNFATSAIMMVVDGIMYFIIAWYISNVFPAGNKGHHEPWYFFILPSYWGFRKQNSIENTIPLHLQASFFANGKNVENELKSWQQRPGMSLHNLCVVYNKGSSCEHTAVSNLNMELKEGQITTLLGRNGAGKTTTISVLTGQIPPSSGSVVIYGHPVPERFMEARQLLGYCPQYNVLFDVLTVREHLKFYSELKGLLSEEKIEKDVDSLLHSTGLWQLQHELTKNLKYGCGYQLTISKQCNDESNDGDSGRASNEPSEEQSDSDRLLAFTKCLIPNASLIGEYNTEVTLGLPRTASDGSTHDYATFFRCLDANLKTLGFSHYGLRSTTLEEVFISLSSFEDATLSLQSASLSVSNQLKMRNYASDSNSEVFNDFSITNPPLASGISLKMLQLCSLITKRKSHVLRDWKSLCCSILLPCLFIAFAMGMSLIKPTFAPDPILPLTPSIYGQSSTSFVSLEYDSLDIRQVTQQLFNYQPTEQPFCAKPRSGWKVSKCPIIKGSASRSYQLNEHLRHFKLLENCDCQCSQSHVCDTNASQIIMEPLNTNIGYVYNLTNLNVPSFLLHSFSTFNDNRFGGFTFHRFNDSERNRNIAKVWFENSGFHAVTSYLNALNNAILRANLHLSGLNASKY</sequence>
<dbReference type="EMBL" id="NCKV01004945">
    <property type="protein sequence ID" value="RWS24384.1"/>
    <property type="molecule type" value="Genomic_DNA"/>
</dbReference>
<dbReference type="GO" id="GO:0005524">
    <property type="term" value="F:ATP binding"/>
    <property type="evidence" value="ECO:0007669"/>
    <property type="project" value="InterPro"/>
</dbReference>
<feature type="transmembrane region" description="Helical" evidence="8">
    <location>
        <begin position="639"/>
        <end position="662"/>
    </location>
</feature>
<gene>
    <name evidence="10" type="ORF">B4U80_05913</name>
</gene>
<feature type="transmembrane region" description="Helical" evidence="8">
    <location>
        <begin position="1044"/>
        <end position="1067"/>
    </location>
</feature>
<dbReference type="Proteomes" id="UP000288716">
    <property type="component" value="Unassembled WGS sequence"/>
</dbReference>
<comment type="caution">
    <text evidence="10">The sequence shown here is derived from an EMBL/GenBank/DDBJ whole genome shotgun (WGS) entry which is preliminary data.</text>
</comment>
<evidence type="ECO:0000256" key="7">
    <source>
        <dbReference type="SAM" id="MobiDB-lite"/>
    </source>
</evidence>
<feature type="non-terminal residue" evidence="10">
    <location>
        <position position="1266"/>
    </location>
</feature>
<keyword evidence="6 8" id="KW-0472">Membrane</keyword>
<evidence type="ECO:0000256" key="6">
    <source>
        <dbReference type="ARBA" id="ARBA00023136"/>
    </source>
</evidence>
<evidence type="ECO:0000313" key="10">
    <source>
        <dbReference type="EMBL" id="RWS24384.1"/>
    </source>
</evidence>
<evidence type="ECO:0000259" key="9">
    <source>
        <dbReference type="PROSITE" id="PS50893"/>
    </source>
</evidence>
<feature type="transmembrane region" description="Helical" evidence="8">
    <location>
        <begin position="447"/>
        <end position="471"/>
    </location>
</feature>
<evidence type="ECO:0000256" key="1">
    <source>
        <dbReference type="ARBA" id="ARBA00004141"/>
    </source>
</evidence>
<dbReference type="InterPro" id="IPR003439">
    <property type="entry name" value="ABC_transporter-like_ATP-bd"/>
</dbReference>
<comment type="subcellular location">
    <subcellularLocation>
        <location evidence="1">Membrane</location>
        <topology evidence="1">Multi-pass membrane protein</topology>
    </subcellularLocation>
</comment>
<feature type="transmembrane region" description="Helical" evidence="8">
    <location>
        <begin position="494"/>
        <end position="519"/>
    </location>
</feature>
<feature type="transmembrane region" description="Helical" evidence="8">
    <location>
        <begin position="555"/>
        <end position="580"/>
    </location>
</feature>
<organism evidence="10 11">
    <name type="scientific">Leptotrombidium deliense</name>
    <dbReference type="NCBI Taxonomy" id="299467"/>
    <lineage>
        <taxon>Eukaryota</taxon>
        <taxon>Metazoa</taxon>
        <taxon>Ecdysozoa</taxon>
        <taxon>Arthropoda</taxon>
        <taxon>Chelicerata</taxon>
        <taxon>Arachnida</taxon>
        <taxon>Acari</taxon>
        <taxon>Acariformes</taxon>
        <taxon>Trombidiformes</taxon>
        <taxon>Prostigmata</taxon>
        <taxon>Anystina</taxon>
        <taxon>Parasitengona</taxon>
        <taxon>Trombiculoidea</taxon>
        <taxon>Trombiculidae</taxon>
        <taxon>Leptotrombidium</taxon>
    </lineage>
</organism>
<feature type="transmembrane region" description="Helical" evidence="8">
    <location>
        <begin position="531"/>
        <end position="549"/>
    </location>
</feature>